<protein>
    <submittedName>
        <fullName evidence="2">Uncharacterized protein</fullName>
    </submittedName>
</protein>
<evidence type="ECO:0000313" key="2">
    <source>
        <dbReference type="EMBL" id="GJT33237.1"/>
    </source>
</evidence>
<gene>
    <name evidence="2" type="ORF">Tco_0923656</name>
</gene>
<evidence type="ECO:0000256" key="1">
    <source>
        <dbReference type="SAM" id="MobiDB-lite"/>
    </source>
</evidence>
<sequence>MSDPLLFPKSFTSSFFITIELVPLGLNKVVSFKVVYRDLNIVPTVTLFRVFQCLCKQGDWFSFSKRQNTKDICMDDGPSSLKKWKNKFFLINRRAIVDHHTRRHSYSCVSNELPADGYDQNDVERLRVHLIRLREMREEVLVRFGLSFVWFNKECNLIFRRNDDNSGSIYDFMTLPSWGDAKIVEEPHHLSVSLLEHVSSHTIAPAAEDALIMLPTPDDVAAAQPDLCLARKSKGPSQVRVRSTSATVSEPSQPSKKRRLKKRASEAGSSTPELG</sequence>
<reference evidence="2" key="1">
    <citation type="journal article" date="2022" name="Int. J. Mol. Sci.">
        <title>Draft Genome of Tanacetum Coccineum: Genomic Comparison of Closely Related Tanacetum-Family Plants.</title>
        <authorList>
            <person name="Yamashiro T."/>
            <person name="Shiraishi A."/>
            <person name="Nakayama K."/>
            <person name="Satake H."/>
        </authorList>
    </citation>
    <scope>NUCLEOTIDE SEQUENCE</scope>
</reference>
<name>A0ABQ5D2R5_9ASTR</name>
<reference evidence="2" key="2">
    <citation type="submission" date="2022-01" db="EMBL/GenBank/DDBJ databases">
        <authorList>
            <person name="Yamashiro T."/>
            <person name="Shiraishi A."/>
            <person name="Satake H."/>
            <person name="Nakayama K."/>
        </authorList>
    </citation>
    <scope>NUCLEOTIDE SEQUENCE</scope>
</reference>
<feature type="region of interest" description="Disordered" evidence="1">
    <location>
        <begin position="232"/>
        <end position="275"/>
    </location>
</feature>
<comment type="caution">
    <text evidence="2">The sequence shown here is derived from an EMBL/GenBank/DDBJ whole genome shotgun (WGS) entry which is preliminary data.</text>
</comment>
<feature type="compositionally biased region" description="Polar residues" evidence="1">
    <location>
        <begin position="240"/>
        <end position="254"/>
    </location>
</feature>
<dbReference type="Proteomes" id="UP001151760">
    <property type="component" value="Unassembled WGS sequence"/>
</dbReference>
<proteinExistence type="predicted"/>
<keyword evidence="3" id="KW-1185">Reference proteome</keyword>
<organism evidence="2 3">
    <name type="scientific">Tanacetum coccineum</name>
    <dbReference type="NCBI Taxonomy" id="301880"/>
    <lineage>
        <taxon>Eukaryota</taxon>
        <taxon>Viridiplantae</taxon>
        <taxon>Streptophyta</taxon>
        <taxon>Embryophyta</taxon>
        <taxon>Tracheophyta</taxon>
        <taxon>Spermatophyta</taxon>
        <taxon>Magnoliopsida</taxon>
        <taxon>eudicotyledons</taxon>
        <taxon>Gunneridae</taxon>
        <taxon>Pentapetalae</taxon>
        <taxon>asterids</taxon>
        <taxon>campanulids</taxon>
        <taxon>Asterales</taxon>
        <taxon>Asteraceae</taxon>
        <taxon>Asteroideae</taxon>
        <taxon>Anthemideae</taxon>
        <taxon>Anthemidinae</taxon>
        <taxon>Tanacetum</taxon>
    </lineage>
</organism>
<dbReference type="EMBL" id="BQNB010014862">
    <property type="protein sequence ID" value="GJT33237.1"/>
    <property type="molecule type" value="Genomic_DNA"/>
</dbReference>
<accession>A0ABQ5D2R5</accession>
<evidence type="ECO:0000313" key="3">
    <source>
        <dbReference type="Proteomes" id="UP001151760"/>
    </source>
</evidence>